<feature type="coiled-coil region" evidence="4">
    <location>
        <begin position="450"/>
        <end position="491"/>
    </location>
</feature>
<reference evidence="7" key="1">
    <citation type="submission" date="2011-02" db="EMBL/GenBank/DDBJ databases">
        <title>The complete genome of Planctomyces brasiliensis DSM 5305.</title>
        <authorList>
            <person name="Lucas S."/>
            <person name="Copeland A."/>
            <person name="Lapidus A."/>
            <person name="Bruce D."/>
            <person name="Goodwin L."/>
            <person name="Pitluck S."/>
            <person name="Kyrpides N."/>
            <person name="Mavromatis K."/>
            <person name="Pagani I."/>
            <person name="Ivanova N."/>
            <person name="Ovchinnikova G."/>
            <person name="Lu M."/>
            <person name="Detter J.C."/>
            <person name="Han C."/>
            <person name="Land M."/>
            <person name="Hauser L."/>
            <person name="Markowitz V."/>
            <person name="Cheng J.-F."/>
            <person name="Hugenholtz P."/>
            <person name="Woyke T."/>
            <person name="Wu D."/>
            <person name="Tindall B."/>
            <person name="Pomrenke H.G."/>
            <person name="Brambilla E."/>
            <person name="Klenk H.-P."/>
            <person name="Eisen J.A."/>
        </authorList>
    </citation>
    <scope>NUCLEOTIDE SEQUENCE [LARGE SCALE GENOMIC DNA]</scope>
    <source>
        <strain evidence="7">ATCC 49424 / DSM 5305 / JCM 21570 / NBRC 103401 / IFAM 1448</strain>
    </source>
</reference>
<keyword evidence="2 3" id="KW-0408">Iron</keyword>
<dbReference type="AlphaFoldDB" id="F0SQK8"/>
<proteinExistence type="predicted"/>
<feature type="coiled-coil region" evidence="4">
    <location>
        <begin position="633"/>
        <end position="667"/>
    </location>
</feature>
<dbReference type="GO" id="GO:0046872">
    <property type="term" value="F:metal ion binding"/>
    <property type="evidence" value="ECO:0007669"/>
    <property type="project" value="UniProtKB-KW"/>
</dbReference>
<dbReference type="Pfam" id="PF07583">
    <property type="entry name" value="PSCyt2"/>
    <property type="match status" value="1"/>
</dbReference>
<dbReference type="OrthoDB" id="127107at2"/>
<keyword evidence="7" id="KW-1185">Reference proteome</keyword>
<dbReference type="KEGG" id="pbs:Plabr_0355"/>
<dbReference type="InterPro" id="IPR009056">
    <property type="entry name" value="Cyt_c-like_dom"/>
</dbReference>
<dbReference type="Pfam" id="PF25275">
    <property type="entry name" value="Golvesin_C"/>
    <property type="match status" value="1"/>
</dbReference>
<evidence type="ECO:0000256" key="1">
    <source>
        <dbReference type="ARBA" id="ARBA00022723"/>
    </source>
</evidence>
<evidence type="ECO:0000313" key="7">
    <source>
        <dbReference type="Proteomes" id="UP000006860"/>
    </source>
</evidence>
<name>F0SQK8_RUBBR</name>
<evidence type="ECO:0000256" key="2">
    <source>
        <dbReference type="ARBA" id="ARBA00023004"/>
    </source>
</evidence>
<dbReference type="Pfam" id="PF07635">
    <property type="entry name" value="PSCyt1"/>
    <property type="match status" value="1"/>
</dbReference>
<protein>
    <recommendedName>
        <fullName evidence="5">Cytochrome c domain-containing protein</fullName>
    </recommendedName>
</protein>
<dbReference type="Proteomes" id="UP000006860">
    <property type="component" value="Chromosome"/>
</dbReference>
<sequence>MDEFPRFRHSPDFLQFLVASAVDFTYKNILIPPIPISVAPSTNTTGPAMSMRLPLLVLLAICLTTVCISPAGPSSAVAADPETAFFENKIRPVLIEHCYECHSADSPVLKGGLAVDHREGLLAGGDSGPALEPGNIEDSLLISSMKYESFEMPPAGRLPDHVIRDFEQWVSNGAVDPREAPAGSQKRRQIDWEAARQSWAYQPLEPAKSKQDTSAWAAEIDGKIDARLAAVDVTPNGPADAEKRLRRLHYDLTGLPPTPQEILEFVDDPSPERWHATVERLLASPRFGERWGRHWLDVARYADSNGGDFNATYYNAWRYRDYVIQAMNEDKPVNEFFREQVAGDLMESADQQQAHDRLVATGFLMIGPKMLSERDKEKLTFDVIDEQIDTFGKAFLGLSLGCARCHDHKFDPIPTADYYAMAGIFHGTQVLDGESQQYVSDWLRRELPTSEQHRAELREHQQQLAELKSRKDKLSKQVKIASEQVKRLQMNQGAITIDNVDAKLIGDWTSSTFASPYIGKDYIHDNKQGKGERSVVFNATLPEAGRYQVLFAFNGSGGRDKAVPVHVDYDGERSSTTVDQSVPPKIYGQFADLGTFEYPAGAEVSVTISNTGTTGYVIVDAVQFLRVDSTEKRPEEDAELAAATKQLKQLKDQLKEIGKAEKKLKADSPPPMPQAMAVQDRPTCENCPIMIRGEHTNPGDIVPRGTLQIISGDSAELDIMSGSGRLELADWLVEDAAPLASRVYVNRVWLHLLGQGLVRTVNDFGAQGTPPTHPELLDAMAAQFQKQNWSTKALIRAIVHSQVYQRSSVHQADGFAKDPENLLWWRGHRRPLSAEELRDSLLVLQEQLEQKAGGSSVSHLGRLAVNNSNQSGAAKDDSYALRRTVYLPVLRNQLDEIRMLFDFANPEMVVGKRPATNVPAQSLYLMNHPQTRETATELVERAFTEHGEGSFSCLPELYLKLFGRLPSQNDDQLIQDYLNARINDEGNSEQVKTAWVDMVQALLISTEFRYVD</sequence>
<dbReference type="eggNOG" id="COG2010">
    <property type="taxonomic scope" value="Bacteria"/>
</dbReference>
<dbReference type="InterPro" id="IPR022655">
    <property type="entry name" value="DUF1553"/>
</dbReference>
<dbReference type="PANTHER" id="PTHR35889:SF3">
    <property type="entry name" value="F-BOX DOMAIN-CONTAINING PROTEIN"/>
    <property type="match status" value="1"/>
</dbReference>
<dbReference type="InterPro" id="IPR011429">
    <property type="entry name" value="Cyt_c_Planctomycete-type"/>
</dbReference>
<dbReference type="GO" id="GO:0009055">
    <property type="term" value="F:electron transfer activity"/>
    <property type="evidence" value="ECO:0007669"/>
    <property type="project" value="InterPro"/>
</dbReference>
<dbReference type="GO" id="GO:0020037">
    <property type="term" value="F:heme binding"/>
    <property type="evidence" value="ECO:0007669"/>
    <property type="project" value="InterPro"/>
</dbReference>
<evidence type="ECO:0000256" key="3">
    <source>
        <dbReference type="PROSITE-ProRule" id="PRU00433"/>
    </source>
</evidence>
<keyword evidence="3" id="KW-0349">Heme</keyword>
<evidence type="ECO:0000259" key="5">
    <source>
        <dbReference type="PROSITE" id="PS51007"/>
    </source>
</evidence>
<dbReference type="HOGENOM" id="CLU_005632_1_0_0"/>
<dbReference type="InterPro" id="IPR011444">
    <property type="entry name" value="DUF1549"/>
</dbReference>
<keyword evidence="4" id="KW-0175">Coiled coil</keyword>
<organism evidence="6 7">
    <name type="scientific">Rubinisphaera brasiliensis (strain ATCC 49424 / DSM 5305 / JCM 21570 / IAM 15109 / NBRC 103401 / IFAM 1448)</name>
    <name type="common">Planctomyces brasiliensis</name>
    <dbReference type="NCBI Taxonomy" id="756272"/>
    <lineage>
        <taxon>Bacteria</taxon>
        <taxon>Pseudomonadati</taxon>
        <taxon>Planctomycetota</taxon>
        <taxon>Planctomycetia</taxon>
        <taxon>Planctomycetales</taxon>
        <taxon>Planctomycetaceae</taxon>
        <taxon>Rubinisphaera</taxon>
    </lineage>
</organism>
<dbReference type="InterPro" id="IPR033803">
    <property type="entry name" value="CBD-like_Golvesin-Xly"/>
</dbReference>
<dbReference type="STRING" id="756272.Plabr_0355"/>
<feature type="domain" description="Cytochrome c" evidence="5">
    <location>
        <begin position="76"/>
        <end position="221"/>
    </location>
</feature>
<evidence type="ECO:0000256" key="4">
    <source>
        <dbReference type="SAM" id="Coils"/>
    </source>
</evidence>
<keyword evidence="1 3" id="KW-0479">Metal-binding</keyword>
<dbReference type="PROSITE" id="PS51007">
    <property type="entry name" value="CYTC"/>
    <property type="match status" value="1"/>
</dbReference>
<evidence type="ECO:0000313" key="6">
    <source>
        <dbReference type="EMBL" id="ADY57983.1"/>
    </source>
</evidence>
<accession>F0SQK8</accession>
<dbReference type="Pfam" id="PF07587">
    <property type="entry name" value="PSD1"/>
    <property type="match status" value="1"/>
</dbReference>
<dbReference type="PANTHER" id="PTHR35889">
    <property type="entry name" value="CYCLOINULO-OLIGOSACCHARIDE FRUCTANOTRANSFERASE-RELATED"/>
    <property type="match status" value="1"/>
</dbReference>
<gene>
    <name evidence="6" type="ordered locus">Plabr_0355</name>
</gene>
<dbReference type="EMBL" id="CP002546">
    <property type="protein sequence ID" value="ADY57983.1"/>
    <property type="molecule type" value="Genomic_DNA"/>
</dbReference>